<dbReference type="Pfam" id="PF02311">
    <property type="entry name" value="AraC_binding"/>
    <property type="match status" value="1"/>
</dbReference>
<dbReference type="InterPro" id="IPR011051">
    <property type="entry name" value="RmlC_Cupin_sf"/>
</dbReference>
<accession>A0ABY8FCD6</accession>
<dbReference type="InterPro" id="IPR018062">
    <property type="entry name" value="HTH_AraC-typ_CS"/>
</dbReference>
<dbReference type="PROSITE" id="PS00041">
    <property type="entry name" value="HTH_ARAC_FAMILY_1"/>
    <property type="match status" value="1"/>
</dbReference>
<dbReference type="Proteomes" id="UP001209803">
    <property type="component" value="Chromosome"/>
</dbReference>
<dbReference type="InterPro" id="IPR018060">
    <property type="entry name" value="HTH_AraC"/>
</dbReference>
<evidence type="ECO:0000256" key="4">
    <source>
        <dbReference type="ARBA" id="ARBA00023163"/>
    </source>
</evidence>
<gene>
    <name evidence="6" type="ORF">K1718_10940</name>
</gene>
<dbReference type="Gene3D" id="1.10.10.60">
    <property type="entry name" value="Homeodomain-like"/>
    <property type="match status" value="1"/>
</dbReference>
<keyword evidence="4" id="KW-0804">Transcription</keyword>
<dbReference type="Pfam" id="PF12833">
    <property type="entry name" value="HTH_18"/>
    <property type="match status" value="1"/>
</dbReference>
<dbReference type="RefSeq" id="WP_265684421.1">
    <property type="nucleotide sequence ID" value="NZ_CP120863.1"/>
</dbReference>
<dbReference type="InterPro" id="IPR014710">
    <property type="entry name" value="RmlC-like_jellyroll"/>
</dbReference>
<feature type="domain" description="HTH araC/xylS-type" evidence="5">
    <location>
        <begin position="159"/>
        <end position="259"/>
    </location>
</feature>
<dbReference type="EMBL" id="CP120863">
    <property type="protein sequence ID" value="WFE91847.1"/>
    <property type="molecule type" value="Genomic_DNA"/>
</dbReference>
<dbReference type="CDD" id="cd06124">
    <property type="entry name" value="cupin_NimR-like_N"/>
    <property type="match status" value="1"/>
</dbReference>
<dbReference type="PRINTS" id="PR00032">
    <property type="entry name" value="HTHARAC"/>
</dbReference>
<dbReference type="InterPro" id="IPR020449">
    <property type="entry name" value="Tscrpt_reg_AraC-type_HTH"/>
</dbReference>
<evidence type="ECO:0000313" key="6">
    <source>
        <dbReference type="EMBL" id="WFE91847.1"/>
    </source>
</evidence>
<evidence type="ECO:0000256" key="1">
    <source>
        <dbReference type="ARBA" id="ARBA00023015"/>
    </source>
</evidence>
<keyword evidence="3" id="KW-0010">Activator</keyword>
<dbReference type="PANTHER" id="PTHR11019:SF199">
    <property type="entry name" value="HTH-TYPE TRANSCRIPTIONAL REGULATOR NIMR"/>
    <property type="match status" value="1"/>
</dbReference>
<dbReference type="InterPro" id="IPR003313">
    <property type="entry name" value="AraC-bd"/>
</dbReference>
<organism evidence="6 7">
    <name type="scientific">Roseibium porphyridii</name>
    <dbReference type="NCBI Taxonomy" id="2866279"/>
    <lineage>
        <taxon>Bacteria</taxon>
        <taxon>Pseudomonadati</taxon>
        <taxon>Pseudomonadota</taxon>
        <taxon>Alphaproteobacteria</taxon>
        <taxon>Hyphomicrobiales</taxon>
        <taxon>Stappiaceae</taxon>
        <taxon>Roseibium</taxon>
    </lineage>
</organism>
<dbReference type="SMART" id="SM00342">
    <property type="entry name" value="HTH_ARAC"/>
    <property type="match status" value="1"/>
</dbReference>
<evidence type="ECO:0000313" key="7">
    <source>
        <dbReference type="Proteomes" id="UP001209803"/>
    </source>
</evidence>
<dbReference type="PANTHER" id="PTHR11019">
    <property type="entry name" value="HTH-TYPE TRANSCRIPTIONAL REGULATOR NIMR"/>
    <property type="match status" value="1"/>
</dbReference>
<keyword evidence="2" id="KW-0238">DNA-binding</keyword>
<evidence type="ECO:0000259" key="5">
    <source>
        <dbReference type="PROSITE" id="PS01124"/>
    </source>
</evidence>
<proteinExistence type="predicted"/>
<dbReference type="Gene3D" id="2.60.120.10">
    <property type="entry name" value="Jelly Rolls"/>
    <property type="match status" value="1"/>
</dbReference>
<keyword evidence="1" id="KW-0805">Transcription regulation</keyword>
<dbReference type="InterPro" id="IPR009057">
    <property type="entry name" value="Homeodomain-like_sf"/>
</dbReference>
<protein>
    <submittedName>
        <fullName evidence="6">Helix-turn-helix transcriptional regulator</fullName>
    </submittedName>
</protein>
<evidence type="ECO:0000256" key="2">
    <source>
        <dbReference type="ARBA" id="ARBA00023125"/>
    </source>
</evidence>
<evidence type="ECO:0000256" key="3">
    <source>
        <dbReference type="ARBA" id="ARBA00023159"/>
    </source>
</evidence>
<reference evidence="6 7" key="1">
    <citation type="submission" date="2023-03" db="EMBL/GenBank/DDBJ databases">
        <title>Roseibium porphyridii sp. nov. and Roseibium rhodosorbium sp. nov. isolated from marine algae, Porphyridium cruentum and Rhodosorus marinus, respectively.</title>
        <authorList>
            <person name="Lee M.W."/>
            <person name="Choi B.J."/>
            <person name="Lee J.K."/>
            <person name="Choi D.G."/>
            <person name="Baek J.H."/>
            <person name="Bayburt H."/>
            <person name="Kim J.M."/>
            <person name="Han D.M."/>
            <person name="Kim K.H."/>
            <person name="Jeon C.O."/>
        </authorList>
    </citation>
    <scope>NUCLEOTIDE SEQUENCE [LARGE SCALE GENOMIC DNA]</scope>
    <source>
        <strain evidence="6 7">KMA01</strain>
    </source>
</reference>
<name>A0ABY8FCD6_9HYPH</name>
<dbReference type="PROSITE" id="PS01124">
    <property type="entry name" value="HTH_ARAC_FAMILY_2"/>
    <property type="match status" value="1"/>
</dbReference>
<sequence length="263" mass="29003">MAIHPELSEFPVGAVSGPLIGYANNAPAGIGHNGWHSHDSAQLFHVVKGSIAIDTEMGTFFAPPERAVWLPPRVEHQTRYLTETEIRYVYVQLDYARDLPTTPQVIQVTTLLRALILEFMSYPRSETEGGPAGRLAAVILDQLKMLPAAPLQLPMPQDARLRDLCEAVVRCPAHIPSLEEAAGRCATSVRSFERRIKTETGLNYRTWCRQVKLFRALELLAAGRSVSDVSHKLGYEGPSAFVSTFKKAFGVTPGRYFGDLSGD</sequence>
<keyword evidence="7" id="KW-1185">Reference proteome</keyword>
<dbReference type="SUPFAM" id="SSF46689">
    <property type="entry name" value="Homeodomain-like"/>
    <property type="match status" value="1"/>
</dbReference>
<dbReference type="SUPFAM" id="SSF51182">
    <property type="entry name" value="RmlC-like cupins"/>
    <property type="match status" value="1"/>
</dbReference>